<evidence type="ECO:0000313" key="7">
    <source>
        <dbReference type="Proteomes" id="UP000644115"/>
    </source>
</evidence>
<dbReference type="InterPro" id="IPR018484">
    <property type="entry name" value="FGGY_N"/>
</dbReference>
<evidence type="ECO:0000256" key="3">
    <source>
        <dbReference type="ARBA" id="ARBA00022777"/>
    </source>
</evidence>
<evidence type="ECO:0000256" key="2">
    <source>
        <dbReference type="ARBA" id="ARBA00022679"/>
    </source>
</evidence>
<comment type="caution">
    <text evidence="6">The sequence shown here is derived from an EMBL/GenBank/DDBJ whole genome shotgun (WGS) entry which is preliminary data.</text>
</comment>
<dbReference type="Pfam" id="PF02782">
    <property type="entry name" value="FGGY_C"/>
    <property type="match status" value="1"/>
</dbReference>
<evidence type="ECO:0000259" key="4">
    <source>
        <dbReference type="Pfam" id="PF00370"/>
    </source>
</evidence>
<accession>A0A923NE05</accession>
<dbReference type="Pfam" id="PF00370">
    <property type="entry name" value="FGGY_N"/>
    <property type="match status" value="1"/>
</dbReference>
<dbReference type="EMBL" id="JACRWC010000113">
    <property type="protein sequence ID" value="MBC6000273.1"/>
    <property type="molecule type" value="Genomic_DNA"/>
</dbReference>
<sequence length="493" mass="54019">MKCIAAYDFGTSGVKAALVSEEGKILAVQEKGYPLYKPQPLYVEQDPKDYWDAVCEVTHGVLANSGAMPEDVKALSFSVQAVNIIPVDKDGNVLHNAISWLDGRAEKQAEEINTRCGMDLVRSQDHQSRLLWIKENRPDIYEKTAYFLDCNSYLQYKATGVMAVKHDHPGIAKKDPMIQTYIDATYADIDAAKLGPTVAACEKYAALDEKGASDLGLITGTPVFGGMIDVTAASAGCGCCKEGDAHIYLGSSGWMSALISQACDGSEGSYLLDSIDPKLLIYGGCTNSCCLMFDWVIDKFYHKEKEELGSGIYELIDEEVAKVPAGCEGLHAAPWLFGEQFPITDPYVRAMFFNISEKHTRAHFIRAVLESLCFSMRGQIDLYRKDAGKDISEISVNGGGSLSSQWMQIMADVLQMPVHVPEETRHSGAVGAAIAAAVGLGWCDMDDTGSFIGVDKSYSPDVTKAELYTKKYKLFYEIYDMVKDLSKKMEAAE</sequence>
<dbReference type="PIRSF" id="PIRSF000538">
    <property type="entry name" value="GlpK"/>
    <property type="match status" value="1"/>
</dbReference>
<dbReference type="InterPro" id="IPR000577">
    <property type="entry name" value="Carb_kinase_FGGY"/>
</dbReference>
<dbReference type="SUPFAM" id="SSF53067">
    <property type="entry name" value="Actin-like ATPase domain"/>
    <property type="match status" value="2"/>
</dbReference>
<keyword evidence="3" id="KW-0418">Kinase</keyword>
<evidence type="ECO:0008006" key="8">
    <source>
        <dbReference type="Google" id="ProtNLM"/>
    </source>
</evidence>
<dbReference type="GO" id="GO:0005975">
    <property type="term" value="P:carbohydrate metabolic process"/>
    <property type="evidence" value="ECO:0007669"/>
    <property type="project" value="InterPro"/>
</dbReference>
<evidence type="ECO:0000256" key="1">
    <source>
        <dbReference type="ARBA" id="ARBA00009156"/>
    </source>
</evidence>
<evidence type="ECO:0000313" key="6">
    <source>
        <dbReference type="EMBL" id="MBC6000273.1"/>
    </source>
</evidence>
<dbReference type="AlphaFoldDB" id="A0A923NE05"/>
<dbReference type="GO" id="GO:0016301">
    <property type="term" value="F:kinase activity"/>
    <property type="evidence" value="ECO:0007669"/>
    <property type="project" value="UniProtKB-KW"/>
</dbReference>
<dbReference type="CDD" id="cd07805">
    <property type="entry name" value="ASKHA_NBD_FGGY_CvXK-like"/>
    <property type="match status" value="1"/>
</dbReference>
<feature type="domain" description="Carbohydrate kinase FGGY N-terminal" evidence="4">
    <location>
        <begin position="5"/>
        <end position="235"/>
    </location>
</feature>
<name>A0A923NE05_9FIRM</name>
<feature type="domain" description="Carbohydrate kinase FGGY C-terminal" evidence="5">
    <location>
        <begin position="273"/>
        <end position="439"/>
    </location>
</feature>
<dbReference type="InterPro" id="IPR043129">
    <property type="entry name" value="ATPase_NBD"/>
</dbReference>
<dbReference type="Gene3D" id="3.30.420.40">
    <property type="match status" value="2"/>
</dbReference>
<evidence type="ECO:0000259" key="5">
    <source>
        <dbReference type="Pfam" id="PF02782"/>
    </source>
</evidence>
<dbReference type="InterPro" id="IPR050406">
    <property type="entry name" value="FGGY_Carb_Kinase"/>
</dbReference>
<organism evidence="6 7">
    <name type="scientific">Lentihominibacter faecis</name>
    <dbReference type="NCBI Taxonomy" id="2764712"/>
    <lineage>
        <taxon>Bacteria</taxon>
        <taxon>Bacillati</taxon>
        <taxon>Bacillota</taxon>
        <taxon>Clostridia</taxon>
        <taxon>Peptostreptococcales</taxon>
        <taxon>Anaerovoracaceae</taxon>
        <taxon>Lentihominibacter</taxon>
    </lineage>
</organism>
<protein>
    <recommendedName>
        <fullName evidence="8">Xylulokinase</fullName>
    </recommendedName>
</protein>
<reference evidence="6" key="1">
    <citation type="submission" date="2020-08" db="EMBL/GenBank/DDBJ databases">
        <authorList>
            <person name="Liu C."/>
            <person name="Sun Q."/>
        </authorList>
    </citation>
    <scope>NUCLEOTIDE SEQUENCE</scope>
    <source>
        <strain evidence="6">BX16</strain>
    </source>
</reference>
<dbReference type="PANTHER" id="PTHR43095">
    <property type="entry name" value="SUGAR KINASE"/>
    <property type="match status" value="1"/>
</dbReference>
<keyword evidence="2" id="KW-0808">Transferase</keyword>
<comment type="similarity">
    <text evidence="1">Belongs to the FGGY kinase family.</text>
</comment>
<keyword evidence="7" id="KW-1185">Reference proteome</keyword>
<proteinExistence type="inferred from homology"/>
<dbReference type="InterPro" id="IPR018485">
    <property type="entry name" value="FGGY_C"/>
</dbReference>
<dbReference type="PANTHER" id="PTHR43095:SF5">
    <property type="entry name" value="XYLULOSE KINASE"/>
    <property type="match status" value="1"/>
</dbReference>
<dbReference type="Proteomes" id="UP000644115">
    <property type="component" value="Unassembled WGS sequence"/>
</dbReference>
<gene>
    <name evidence="6" type="ORF">H8876_09705</name>
</gene>